<dbReference type="SMART" id="SM00066">
    <property type="entry name" value="GAL4"/>
    <property type="match status" value="1"/>
</dbReference>
<dbReference type="PROSITE" id="PS00463">
    <property type="entry name" value="ZN2_CY6_FUNGAL_1"/>
    <property type="match status" value="1"/>
</dbReference>
<keyword evidence="9" id="KW-1185">Reference proteome</keyword>
<dbReference type="GO" id="GO:0008270">
    <property type="term" value="F:zinc ion binding"/>
    <property type="evidence" value="ECO:0007669"/>
    <property type="project" value="InterPro"/>
</dbReference>
<proteinExistence type="predicted"/>
<evidence type="ECO:0000259" key="7">
    <source>
        <dbReference type="PROSITE" id="PS50048"/>
    </source>
</evidence>
<dbReference type="InterPro" id="IPR036864">
    <property type="entry name" value="Zn2-C6_fun-type_DNA-bd_sf"/>
</dbReference>
<dbReference type="GO" id="GO:0005634">
    <property type="term" value="C:nucleus"/>
    <property type="evidence" value="ECO:0007669"/>
    <property type="project" value="UniProtKB-SubCell"/>
</dbReference>
<feature type="compositionally biased region" description="Low complexity" evidence="6">
    <location>
        <begin position="390"/>
        <end position="411"/>
    </location>
</feature>
<dbReference type="Gene3D" id="4.10.240.10">
    <property type="entry name" value="Zn(2)-C6 fungal-type DNA-binding domain"/>
    <property type="match status" value="1"/>
</dbReference>
<feature type="region of interest" description="Disordered" evidence="6">
    <location>
        <begin position="551"/>
        <end position="579"/>
    </location>
</feature>
<evidence type="ECO:0000313" key="9">
    <source>
        <dbReference type="Proteomes" id="UP000789508"/>
    </source>
</evidence>
<dbReference type="PANTHER" id="PTHR47338:SF5">
    <property type="entry name" value="ZN(II)2CYS6 TRANSCRIPTION FACTOR (EUROFUNG)"/>
    <property type="match status" value="1"/>
</dbReference>
<comment type="subcellular location">
    <subcellularLocation>
        <location evidence="1">Nucleus</location>
    </subcellularLocation>
</comment>
<dbReference type="PANTHER" id="PTHR47338">
    <property type="entry name" value="ZN(II)2CYS6 TRANSCRIPTION FACTOR (EUROFUNG)-RELATED"/>
    <property type="match status" value="1"/>
</dbReference>
<sequence>MNHQQEQQIQYVWQENPFSNRRQRVPVACSYCRRRKIRCDGQKRCANCERGNRKCEYVPIAKKSVDTTETKRQRIDDGLPQHYPSTDLSHISISYPIIPHPEQQPSTTSMNSNWPNQPFTTYIEYAKSEAKIPKSVLDESRTIPPEISQILLKAFLKDIHPYIPVIDPDFTQNELNPLSPLLFYSICAVSAGFTEYAPRRSIYYDRARSLIDSLLDNPRESTIAALILLCVYQRQEYFPRQHRQQQAGDDNQELITEDEEDDEELFRARMYIKTAIEMAMELGLNKESQDQTYTTPQKESRRRLWWSLFMLDTLVCCVARKPSSINLEECNRNIDSSSDSLEKCTLAANYITDLADQLVHYNEPFRGFFNCTNWCLFEAGKIQARNMIRNSNDASNDNTNGDTNNNGGSHDNNNEDNAKIYYAKTIRQFEELLQFKKSALLAQYAANLRPNNNTSFATYPSYSTTITNPNTATTIHPGTYINSPNPSPSIPVDVNLNSPFDVLGKDNESTIDVVKLFDSSSYSSNSPVEWPPNDDYSTNFHLSTTAAATATDTTATSQEFHISSPGRKDSVSTSPFTSFLNTSTSPVTSPYSSHHHNVEFHHYNQQQQNDEATCGGDYSSTFSSGYNNGLGICTI</sequence>
<dbReference type="Proteomes" id="UP000789508">
    <property type="component" value="Unassembled WGS sequence"/>
</dbReference>
<dbReference type="GO" id="GO:0000981">
    <property type="term" value="F:DNA-binding transcription factor activity, RNA polymerase II-specific"/>
    <property type="evidence" value="ECO:0007669"/>
    <property type="project" value="InterPro"/>
</dbReference>
<dbReference type="AlphaFoldDB" id="A0A9N8ZDL2"/>
<evidence type="ECO:0000313" key="8">
    <source>
        <dbReference type="EMBL" id="CAG8482323.1"/>
    </source>
</evidence>
<evidence type="ECO:0000256" key="5">
    <source>
        <dbReference type="ARBA" id="ARBA00023242"/>
    </source>
</evidence>
<evidence type="ECO:0000256" key="3">
    <source>
        <dbReference type="ARBA" id="ARBA00023015"/>
    </source>
</evidence>
<comment type="caution">
    <text evidence="8">The sequence shown here is derived from an EMBL/GenBank/DDBJ whole genome shotgun (WGS) entry which is preliminary data.</text>
</comment>
<dbReference type="SUPFAM" id="SSF57701">
    <property type="entry name" value="Zn2/Cys6 DNA-binding domain"/>
    <property type="match status" value="1"/>
</dbReference>
<evidence type="ECO:0000256" key="2">
    <source>
        <dbReference type="ARBA" id="ARBA00022723"/>
    </source>
</evidence>
<dbReference type="Pfam" id="PF00172">
    <property type="entry name" value="Zn_clus"/>
    <property type="match status" value="1"/>
</dbReference>
<dbReference type="CDD" id="cd12148">
    <property type="entry name" value="fungal_TF_MHR"/>
    <property type="match status" value="1"/>
</dbReference>
<dbReference type="InterPro" id="IPR007219">
    <property type="entry name" value="XnlR_reg_dom"/>
</dbReference>
<dbReference type="SMART" id="SM00906">
    <property type="entry name" value="Fungal_trans"/>
    <property type="match status" value="1"/>
</dbReference>
<dbReference type="GO" id="GO:0003677">
    <property type="term" value="F:DNA binding"/>
    <property type="evidence" value="ECO:0007669"/>
    <property type="project" value="InterPro"/>
</dbReference>
<name>A0A9N8ZDL2_9GLOM</name>
<dbReference type="PROSITE" id="PS50048">
    <property type="entry name" value="ZN2_CY6_FUNGAL_2"/>
    <property type="match status" value="1"/>
</dbReference>
<feature type="domain" description="Zn(2)-C6 fungal-type" evidence="7">
    <location>
        <begin position="28"/>
        <end position="57"/>
    </location>
</feature>
<dbReference type="Pfam" id="PF04082">
    <property type="entry name" value="Fungal_trans"/>
    <property type="match status" value="1"/>
</dbReference>
<protein>
    <submittedName>
        <fullName evidence="8">3915_t:CDS:1</fullName>
    </submittedName>
</protein>
<keyword evidence="2" id="KW-0479">Metal-binding</keyword>
<reference evidence="8" key="1">
    <citation type="submission" date="2021-06" db="EMBL/GenBank/DDBJ databases">
        <authorList>
            <person name="Kallberg Y."/>
            <person name="Tangrot J."/>
            <person name="Rosling A."/>
        </authorList>
    </citation>
    <scope>NUCLEOTIDE SEQUENCE</scope>
    <source>
        <strain evidence="8">FL130A</strain>
    </source>
</reference>
<gene>
    <name evidence="8" type="ORF">ALEPTO_LOCUS2554</name>
</gene>
<evidence type="ECO:0000256" key="1">
    <source>
        <dbReference type="ARBA" id="ARBA00004123"/>
    </source>
</evidence>
<dbReference type="OrthoDB" id="39175at2759"/>
<feature type="region of interest" description="Disordered" evidence="6">
    <location>
        <begin position="390"/>
        <end position="415"/>
    </location>
</feature>
<organism evidence="8 9">
    <name type="scientific">Ambispora leptoticha</name>
    <dbReference type="NCBI Taxonomy" id="144679"/>
    <lineage>
        <taxon>Eukaryota</taxon>
        <taxon>Fungi</taxon>
        <taxon>Fungi incertae sedis</taxon>
        <taxon>Mucoromycota</taxon>
        <taxon>Glomeromycotina</taxon>
        <taxon>Glomeromycetes</taxon>
        <taxon>Archaeosporales</taxon>
        <taxon>Ambisporaceae</taxon>
        <taxon>Ambispora</taxon>
    </lineage>
</organism>
<keyword evidence="3" id="KW-0805">Transcription regulation</keyword>
<accession>A0A9N8ZDL2</accession>
<dbReference type="CDD" id="cd00067">
    <property type="entry name" value="GAL4"/>
    <property type="match status" value="1"/>
</dbReference>
<dbReference type="GO" id="GO:0006351">
    <property type="term" value="P:DNA-templated transcription"/>
    <property type="evidence" value="ECO:0007669"/>
    <property type="project" value="InterPro"/>
</dbReference>
<dbReference type="InterPro" id="IPR050815">
    <property type="entry name" value="TF_fung"/>
</dbReference>
<dbReference type="InterPro" id="IPR001138">
    <property type="entry name" value="Zn2Cys6_DnaBD"/>
</dbReference>
<dbReference type="EMBL" id="CAJVPS010000385">
    <property type="protein sequence ID" value="CAG8482323.1"/>
    <property type="molecule type" value="Genomic_DNA"/>
</dbReference>
<keyword evidence="4" id="KW-0804">Transcription</keyword>
<evidence type="ECO:0000256" key="4">
    <source>
        <dbReference type="ARBA" id="ARBA00023163"/>
    </source>
</evidence>
<evidence type="ECO:0000256" key="6">
    <source>
        <dbReference type="SAM" id="MobiDB-lite"/>
    </source>
</evidence>
<keyword evidence="5" id="KW-0539">Nucleus</keyword>